<dbReference type="Proteomes" id="UP001208570">
    <property type="component" value="Unassembled WGS sequence"/>
</dbReference>
<evidence type="ECO:0000313" key="2">
    <source>
        <dbReference type="EMBL" id="KAK2149967.1"/>
    </source>
</evidence>
<protein>
    <submittedName>
        <fullName evidence="2">Uncharacterized protein</fullName>
    </submittedName>
</protein>
<proteinExistence type="predicted"/>
<comment type="caution">
    <text evidence="2">The sequence shown here is derived from an EMBL/GenBank/DDBJ whole genome shotgun (WGS) entry which is preliminary data.</text>
</comment>
<organism evidence="2 3">
    <name type="scientific">Paralvinella palmiformis</name>
    <dbReference type="NCBI Taxonomy" id="53620"/>
    <lineage>
        <taxon>Eukaryota</taxon>
        <taxon>Metazoa</taxon>
        <taxon>Spiralia</taxon>
        <taxon>Lophotrochozoa</taxon>
        <taxon>Annelida</taxon>
        <taxon>Polychaeta</taxon>
        <taxon>Sedentaria</taxon>
        <taxon>Canalipalpata</taxon>
        <taxon>Terebellida</taxon>
        <taxon>Terebelliformia</taxon>
        <taxon>Alvinellidae</taxon>
        <taxon>Paralvinella</taxon>
    </lineage>
</organism>
<dbReference type="EMBL" id="JAODUP010000428">
    <property type="protein sequence ID" value="KAK2149967.1"/>
    <property type="molecule type" value="Genomic_DNA"/>
</dbReference>
<name>A0AAD9JB64_9ANNE</name>
<keyword evidence="3" id="KW-1185">Reference proteome</keyword>
<dbReference type="AlphaFoldDB" id="A0AAD9JB64"/>
<accession>A0AAD9JB64</accession>
<reference evidence="2" key="1">
    <citation type="journal article" date="2023" name="Mol. Biol. Evol.">
        <title>Third-Generation Sequencing Reveals the Adaptive Role of the Epigenome in Three Deep-Sea Polychaetes.</title>
        <authorList>
            <person name="Perez M."/>
            <person name="Aroh O."/>
            <person name="Sun Y."/>
            <person name="Lan Y."/>
            <person name="Juniper S.K."/>
            <person name="Young C.R."/>
            <person name="Angers B."/>
            <person name="Qian P.Y."/>
        </authorList>
    </citation>
    <scope>NUCLEOTIDE SEQUENCE</scope>
    <source>
        <strain evidence="2">P08H-3</strain>
    </source>
</reference>
<feature type="region of interest" description="Disordered" evidence="1">
    <location>
        <begin position="23"/>
        <end position="47"/>
    </location>
</feature>
<sequence>MLTPVLTVDERIRQEQWEQRSMLQQLLSRHPQQELPQEAGAPPPRRT</sequence>
<gene>
    <name evidence="2" type="ORF">LSH36_428g00023</name>
</gene>
<evidence type="ECO:0000313" key="3">
    <source>
        <dbReference type="Proteomes" id="UP001208570"/>
    </source>
</evidence>
<evidence type="ECO:0000256" key="1">
    <source>
        <dbReference type="SAM" id="MobiDB-lite"/>
    </source>
</evidence>